<dbReference type="PROSITE" id="PS00107">
    <property type="entry name" value="PROTEIN_KINASE_ATP"/>
    <property type="match status" value="1"/>
</dbReference>
<evidence type="ECO:0000256" key="1">
    <source>
        <dbReference type="ARBA" id="ARBA00004123"/>
    </source>
</evidence>
<keyword evidence="8" id="KW-0539">Nucleus</keyword>
<evidence type="ECO:0000313" key="12">
    <source>
        <dbReference type="EMBL" id="RCH77996.1"/>
    </source>
</evidence>
<keyword evidence="13" id="KW-1185">Reference proteome</keyword>
<dbReference type="PANTHER" id="PTHR24058:SF22">
    <property type="entry name" value="DUAL SPECIFICITY TYROSINE-PHOSPHORYLATION-REGULATED KINASE 4"/>
    <property type="match status" value="1"/>
</dbReference>
<gene>
    <name evidence="12" type="ORF">CU098_001458</name>
</gene>
<protein>
    <recommendedName>
        <fullName evidence="11">Protein kinase domain-containing protein</fullName>
    </recommendedName>
</protein>
<dbReference type="Gene3D" id="3.30.200.20">
    <property type="entry name" value="Phosphorylase Kinase, domain 1"/>
    <property type="match status" value="1"/>
</dbReference>
<evidence type="ECO:0000256" key="10">
    <source>
        <dbReference type="RuleBase" id="RU000304"/>
    </source>
</evidence>
<evidence type="ECO:0000256" key="4">
    <source>
        <dbReference type="ARBA" id="ARBA00022679"/>
    </source>
</evidence>
<evidence type="ECO:0000256" key="5">
    <source>
        <dbReference type="ARBA" id="ARBA00022741"/>
    </source>
</evidence>
<dbReference type="InterPro" id="IPR050494">
    <property type="entry name" value="Ser_Thr_dual-spec_kinase"/>
</dbReference>
<comment type="subcellular location">
    <subcellularLocation>
        <location evidence="1">Nucleus</location>
    </subcellularLocation>
</comment>
<evidence type="ECO:0000256" key="6">
    <source>
        <dbReference type="ARBA" id="ARBA00022777"/>
    </source>
</evidence>
<evidence type="ECO:0000256" key="3">
    <source>
        <dbReference type="ARBA" id="ARBA00022527"/>
    </source>
</evidence>
<dbReference type="InterPro" id="IPR011009">
    <property type="entry name" value="Kinase-like_dom_sf"/>
</dbReference>
<dbReference type="Gene3D" id="1.10.510.10">
    <property type="entry name" value="Transferase(Phosphotransferase) domain 1"/>
    <property type="match status" value="1"/>
</dbReference>
<name>A0A367IK39_RHIST</name>
<evidence type="ECO:0000259" key="11">
    <source>
        <dbReference type="PROSITE" id="PS50011"/>
    </source>
</evidence>
<dbReference type="InterPro" id="IPR000719">
    <property type="entry name" value="Prot_kinase_dom"/>
</dbReference>
<keyword evidence="5 9" id="KW-0547">Nucleotide-binding</keyword>
<comment type="caution">
    <text evidence="12">The sequence shown here is derived from an EMBL/GenBank/DDBJ whole genome shotgun (WGS) entry which is preliminary data.</text>
</comment>
<dbReference type="Proteomes" id="UP000253551">
    <property type="component" value="Unassembled WGS sequence"/>
</dbReference>
<evidence type="ECO:0000256" key="8">
    <source>
        <dbReference type="ARBA" id="ARBA00023242"/>
    </source>
</evidence>
<comment type="similarity">
    <text evidence="2">Belongs to the protein kinase superfamily. CMGC Ser/Thr protein kinase family. MNB/DYRK subfamily.</text>
</comment>
<dbReference type="InterPro" id="IPR017441">
    <property type="entry name" value="Protein_kinase_ATP_BS"/>
</dbReference>
<evidence type="ECO:0000256" key="7">
    <source>
        <dbReference type="ARBA" id="ARBA00022840"/>
    </source>
</evidence>
<keyword evidence="7 9" id="KW-0067">ATP-binding</keyword>
<dbReference type="InterPro" id="IPR008271">
    <property type="entry name" value="Ser/Thr_kinase_AS"/>
</dbReference>
<proteinExistence type="inferred from homology"/>
<dbReference type="SUPFAM" id="SSF56112">
    <property type="entry name" value="Protein kinase-like (PK-like)"/>
    <property type="match status" value="1"/>
</dbReference>
<keyword evidence="6" id="KW-0418">Kinase</keyword>
<accession>A0A367IK39</accession>
<keyword evidence="3 10" id="KW-0723">Serine/threonine-protein kinase</keyword>
<dbReference type="PROSITE" id="PS50011">
    <property type="entry name" value="PROTEIN_KINASE_DOM"/>
    <property type="match status" value="1"/>
</dbReference>
<dbReference type="GO" id="GO:0005524">
    <property type="term" value="F:ATP binding"/>
    <property type="evidence" value="ECO:0007669"/>
    <property type="project" value="UniProtKB-UniRule"/>
</dbReference>
<dbReference type="Pfam" id="PF00069">
    <property type="entry name" value="Pkinase"/>
    <property type="match status" value="1"/>
</dbReference>
<organism evidence="12 13">
    <name type="scientific">Rhizopus stolonifer</name>
    <name type="common">Rhizopus nigricans</name>
    <dbReference type="NCBI Taxonomy" id="4846"/>
    <lineage>
        <taxon>Eukaryota</taxon>
        <taxon>Fungi</taxon>
        <taxon>Fungi incertae sedis</taxon>
        <taxon>Mucoromycota</taxon>
        <taxon>Mucoromycotina</taxon>
        <taxon>Mucoromycetes</taxon>
        <taxon>Mucorales</taxon>
        <taxon>Mucorineae</taxon>
        <taxon>Rhizopodaceae</taxon>
        <taxon>Rhizopus</taxon>
    </lineage>
</organism>
<dbReference type="AlphaFoldDB" id="A0A367IK39"/>
<dbReference type="EMBL" id="PJQM01007569">
    <property type="protein sequence ID" value="RCH77996.1"/>
    <property type="molecule type" value="Genomic_DNA"/>
</dbReference>
<dbReference type="GO" id="GO:0005634">
    <property type="term" value="C:nucleus"/>
    <property type="evidence" value="ECO:0007669"/>
    <property type="project" value="UniProtKB-SubCell"/>
</dbReference>
<feature type="non-terminal residue" evidence="12">
    <location>
        <position position="1"/>
    </location>
</feature>
<dbReference type="GO" id="GO:0004674">
    <property type="term" value="F:protein serine/threonine kinase activity"/>
    <property type="evidence" value="ECO:0007669"/>
    <property type="project" value="UniProtKB-KW"/>
</dbReference>
<sequence>HKEILNYPNVYCVGSYAKKLVDYVDDQGNYNAVMRDHLAYRYEIIGHLGRGTFGQVVKCKDTKTGDIVAVKIIKKGDDVSTEIEVLERLMQENSRSRLCIIQELNHFTFRGHSCIVFECLGMNLFEALKNTHFEGFPLGVVKRFAYQLLKAVKLLSDHQIIHCDLKPENILLTHPDKSAIRLIDFGTSCFANRTVYSCIQTLFYRAPEVLLSAPYGLPIDMWSVGCVLAEFYTGHPLFPGKNQSDQLARIVQTLGKPDMKFLSQCKRSCDYFDLQDSPYMHMSVDKQRKNMSIILMKYKGDVLDKSFVDFIRRCVTWDPTKRMTPTEALEHPWIKPI</sequence>
<evidence type="ECO:0000313" key="13">
    <source>
        <dbReference type="Proteomes" id="UP000253551"/>
    </source>
</evidence>
<dbReference type="SMART" id="SM00220">
    <property type="entry name" value="S_TKc"/>
    <property type="match status" value="1"/>
</dbReference>
<keyword evidence="4" id="KW-0808">Transferase</keyword>
<evidence type="ECO:0000256" key="9">
    <source>
        <dbReference type="PROSITE-ProRule" id="PRU10141"/>
    </source>
</evidence>
<dbReference type="OrthoDB" id="9332038at2759"/>
<dbReference type="PANTHER" id="PTHR24058">
    <property type="entry name" value="DUAL SPECIFICITY PROTEIN KINASE"/>
    <property type="match status" value="1"/>
</dbReference>
<dbReference type="STRING" id="4846.A0A367IK39"/>
<reference evidence="12 13" key="1">
    <citation type="journal article" date="2018" name="G3 (Bethesda)">
        <title>Phylogenetic and Phylogenomic Definition of Rhizopus Species.</title>
        <authorList>
            <person name="Gryganskyi A.P."/>
            <person name="Golan J."/>
            <person name="Dolatabadi S."/>
            <person name="Mondo S."/>
            <person name="Robb S."/>
            <person name="Idnurm A."/>
            <person name="Muszewska A."/>
            <person name="Steczkiewicz K."/>
            <person name="Masonjones S."/>
            <person name="Liao H.L."/>
            <person name="Gajdeczka M.T."/>
            <person name="Anike F."/>
            <person name="Vuek A."/>
            <person name="Anishchenko I.M."/>
            <person name="Voigt K."/>
            <person name="de Hoog G.S."/>
            <person name="Smith M.E."/>
            <person name="Heitman J."/>
            <person name="Vilgalys R."/>
            <person name="Stajich J.E."/>
        </authorList>
    </citation>
    <scope>NUCLEOTIDE SEQUENCE [LARGE SCALE GENOMIC DNA]</scope>
    <source>
        <strain evidence="12 13">LSU 92-RS-03</strain>
    </source>
</reference>
<dbReference type="FunFam" id="1.10.510.10:FF:000624">
    <property type="entry name" value="Mitogen-activated protein kinase"/>
    <property type="match status" value="1"/>
</dbReference>
<feature type="domain" description="Protein kinase" evidence="11">
    <location>
        <begin position="42"/>
        <end position="334"/>
    </location>
</feature>
<dbReference type="PROSITE" id="PS00108">
    <property type="entry name" value="PROTEIN_KINASE_ST"/>
    <property type="match status" value="1"/>
</dbReference>
<evidence type="ECO:0000256" key="2">
    <source>
        <dbReference type="ARBA" id="ARBA00008867"/>
    </source>
</evidence>
<dbReference type="GO" id="GO:0005737">
    <property type="term" value="C:cytoplasm"/>
    <property type="evidence" value="ECO:0007669"/>
    <property type="project" value="TreeGrafter"/>
</dbReference>
<dbReference type="GO" id="GO:0005856">
    <property type="term" value="C:cytoskeleton"/>
    <property type="evidence" value="ECO:0007669"/>
    <property type="project" value="TreeGrafter"/>
</dbReference>
<feature type="binding site" evidence="9">
    <location>
        <position position="75"/>
    </location>
    <ligand>
        <name>ATP</name>
        <dbReference type="ChEBI" id="CHEBI:30616"/>
    </ligand>
</feature>